<dbReference type="GO" id="GO:0005737">
    <property type="term" value="C:cytoplasm"/>
    <property type="evidence" value="ECO:0007669"/>
    <property type="project" value="TreeGrafter"/>
</dbReference>
<dbReference type="SUPFAM" id="SSF69065">
    <property type="entry name" value="RNase III domain-like"/>
    <property type="match status" value="1"/>
</dbReference>
<dbReference type="GO" id="GO:0003723">
    <property type="term" value="F:RNA binding"/>
    <property type="evidence" value="ECO:0007669"/>
    <property type="project" value="TreeGrafter"/>
</dbReference>
<keyword evidence="4" id="KW-1185">Reference proteome</keyword>
<dbReference type="GO" id="GO:0004525">
    <property type="term" value="F:ribonuclease III activity"/>
    <property type="evidence" value="ECO:0007669"/>
    <property type="project" value="InterPro"/>
</dbReference>
<evidence type="ECO:0000313" key="4">
    <source>
        <dbReference type="Proteomes" id="UP001055439"/>
    </source>
</evidence>
<dbReference type="PANTHER" id="PTHR14950:SF46">
    <property type="entry name" value="ENDORIBONUCLEASE DICER HOMOLOG 3"/>
    <property type="match status" value="1"/>
</dbReference>
<dbReference type="InterPro" id="IPR000999">
    <property type="entry name" value="RNase_III_dom"/>
</dbReference>
<dbReference type="PROSITE" id="PS50142">
    <property type="entry name" value="RNASE_3_2"/>
    <property type="match status" value="1"/>
</dbReference>
<feature type="domain" description="RNase III" evidence="2">
    <location>
        <begin position="3"/>
        <end position="95"/>
    </location>
</feature>
<evidence type="ECO:0000256" key="1">
    <source>
        <dbReference type="ARBA" id="ARBA00022801"/>
    </source>
</evidence>
<dbReference type="InterPro" id="IPR036389">
    <property type="entry name" value="RNase_III_sf"/>
</dbReference>
<protein>
    <recommendedName>
        <fullName evidence="2">RNase III domain-containing protein</fullName>
    </recommendedName>
</protein>
<dbReference type="GO" id="GO:0005634">
    <property type="term" value="C:nucleus"/>
    <property type="evidence" value="ECO:0007669"/>
    <property type="project" value="TreeGrafter"/>
</dbReference>
<organism evidence="3 4">
    <name type="scientific">Musa troglodytarum</name>
    <name type="common">fe'i banana</name>
    <dbReference type="NCBI Taxonomy" id="320322"/>
    <lineage>
        <taxon>Eukaryota</taxon>
        <taxon>Viridiplantae</taxon>
        <taxon>Streptophyta</taxon>
        <taxon>Embryophyta</taxon>
        <taxon>Tracheophyta</taxon>
        <taxon>Spermatophyta</taxon>
        <taxon>Magnoliopsida</taxon>
        <taxon>Liliopsida</taxon>
        <taxon>Zingiberales</taxon>
        <taxon>Musaceae</taxon>
        <taxon>Musa</taxon>
    </lineage>
</organism>
<dbReference type="AlphaFoldDB" id="A0A9E7K3B7"/>
<dbReference type="EMBL" id="CP097507">
    <property type="protein sequence ID" value="URE03019.1"/>
    <property type="molecule type" value="Genomic_DNA"/>
</dbReference>
<dbReference type="CDD" id="cd00593">
    <property type="entry name" value="RIBOc"/>
    <property type="match status" value="1"/>
</dbReference>
<accession>A0A9E7K3B7</accession>
<reference evidence="3" key="1">
    <citation type="submission" date="2022-05" db="EMBL/GenBank/DDBJ databases">
        <title>The Musa troglodytarum L. genome provides insights into the mechanism of non-climacteric behaviour and enrichment of carotenoids.</title>
        <authorList>
            <person name="Wang J."/>
        </authorList>
    </citation>
    <scope>NUCLEOTIDE SEQUENCE</scope>
    <source>
        <tissue evidence="3">Leaf</tissue>
    </source>
</reference>
<dbReference type="OrthoDB" id="6513042at2759"/>
<dbReference type="SMART" id="SM00535">
    <property type="entry name" value="RIBOc"/>
    <property type="match status" value="1"/>
</dbReference>
<keyword evidence="1" id="KW-0378">Hydrolase</keyword>
<evidence type="ECO:0000259" key="2">
    <source>
        <dbReference type="PROSITE" id="PS50142"/>
    </source>
</evidence>
<dbReference type="Proteomes" id="UP001055439">
    <property type="component" value="Chromosome 5"/>
</dbReference>
<evidence type="ECO:0000313" key="3">
    <source>
        <dbReference type="EMBL" id="URE03019.1"/>
    </source>
</evidence>
<dbReference type="Pfam" id="PF00636">
    <property type="entry name" value="Ribonuclease_3"/>
    <property type="match status" value="1"/>
</dbReference>
<proteinExistence type="predicted"/>
<gene>
    <name evidence="3" type="ORF">MUK42_19700</name>
</gene>
<sequence length="116" mass="13152">MLASQLRKEIGYNDILIPCSLILEAMTTLRCCENFSLERLELLGDSVLKYAVSCHLFLKYPKKHEGQLSDCRSHAVCNSTLHKLGTGRSIQGYIRDSAFDPRRWLAPGQISIRPFP</sequence>
<name>A0A9E7K3B7_9LILI</name>
<dbReference type="Gene3D" id="1.10.1520.10">
    <property type="entry name" value="Ribonuclease III domain"/>
    <property type="match status" value="1"/>
</dbReference>
<dbReference type="GO" id="GO:0030422">
    <property type="term" value="P:siRNA processing"/>
    <property type="evidence" value="ECO:0007669"/>
    <property type="project" value="TreeGrafter"/>
</dbReference>
<dbReference type="PANTHER" id="PTHR14950">
    <property type="entry name" value="DICER-RELATED"/>
    <property type="match status" value="1"/>
</dbReference>